<evidence type="ECO:0000313" key="1">
    <source>
        <dbReference type="EMBL" id="QHT22375.1"/>
    </source>
</evidence>
<dbReference type="AlphaFoldDB" id="A0A6C0E4N8"/>
<organism evidence="1">
    <name type="scientific">viral metagenome</name>
    <dbReference type="NCBI Taxonomy" id="1070528"/>
    <lineage>
        <taxon>unclassified sequences</taxon>
        <taxon>metagenomes</taxon>
        <taxon>organismal metagenomes</taxon>
    </lineage>
</organism>
<reference evidence="1" key="1">
    <citation type="journal article" date="2020" name="Nature">
        <title>Giant virus diversity and host interactions through global metagenomics.</title>
        <authorList>
            <person name="Schulz F."/>
            <person name="Roux S."/>
            <person name="Paez-Espino D."/>
            <person name="Jungbluth S."/>
            <person name="Walsh D.A."/>
            <person name="Denef V.J."/>
            <person name="McMahon K.D."/>
            <person name="Konstantinidis K.T."/>
            <person name="Eloe-Fadrosh E.A."/>
            <person name="Kyrpides N.C."/>
            <person name="Woyke T."/>
        </authorList>
    </citation>
    <scope>NUCLEOTIDE SEQUENCE</scope>
    <source>
        <strain evidence="1">GVMAG-M-3300023179-111</strain>
    </source>
</reference>
<accession>A0A6C0E4N8</accession>
<proteinExistence type="predicted"/>
<sequence>MSVSDIHKDYIYKSTDYLKITDDIIGDMLMNRVKRIDGKLKLNINTCVHEIIEKWYKLSEEVKNYNIPITLYRGVRYSKNDKIIVQPIPFSTCVKYEYAKDWIHNNGYIMKINVKDKTPYTFIDNINEGDEVVLPSGYLHQIKTLNNENIIEYDFVPLNHNEMMKLHQELQ</sequence>
<name>A0A6C0E4N8_9ZZZZ</name>
<dbReference type="EMBL" id="MN739709">
    <property type="protein sequence ID" value="QHT22375.1"/>
    <property type="molecule type" value="Genomic_DNA"/>
</dbReference>
<protein>
    <submittedName>
        <fullName evidence="1">Uncharacterized protein</fullName>
    </submittedName>
</protein>